<dbReference type="InterPro" id="IPR009799">
    <property type="entry name" value="EthD_dom"/>
</dbReference>
<evidence type="ECO:0000313" key="3">
    <source>
        <dbReference type="Proteomes" id="UP000031843"/>
    </source>
</evidence>
<proteinExistence type="predicted"/>
<name>A0A0C4Y7M9_9BURK</name>
<dbReference type="EMBL" id="CP010536">
    <property type="protein sequence ID" value="AJG21437.1"/>
    <property type="molecule type" value="Genomic_DNA"/>
</dbReference>
<dbReference type="InterPro" id="IPR011008">
    <property type="entry name" value="Dimeric_a/b-barrel"/>
</dbReference>
<accession>A0A0C4Y7M9</accession>
<dbReference type="Proteomes" id="UP000031843">
    <property type="component" value="Chromosome main"/>
</dbReference>
<evidence type="ECO:0000259" key="1">
    <source>
        <dbReference type="Pfam" id="PF07110"/>
    </source>
</evidence>
<dbReference type="RefSeq" id="WP_043350716.1">
    <property type="nucleotide sequence ID" value="NZ_CP010536.1"/>
</dbReference>
<dbReference type="KEGG" id="cbw:RR42_m4089"/>
<dbReference type="STRING" id="68895.RR42_m4089"/>
<protein>
    <recommendedName>
        <fullName evidence="1">EthD domain-containing protein</fullName>
    </recommendedName>
</protein>
<dbReference type="Pfam" id="PF07110">
    <property type="entry name" value="EthD"/>
    <property type="match status" value="1"/>
</dbReference>
<dbReference type="SUPFAM" id="SSF54909">
    <property type="entry name" value="Dimeric alpha+beta barrel"/>
    <property type="match status" value="1"/>
</dbReference>
<organism evidence="2 3">
    <name type="scientific">Cupriavidus basilensis</name>
    <dbReference type="NCBI Taxonomy" id="68895"/>
    <lineage>
        <taxon>Bacteria</taxon>
        <taxon>Pseudomonadati</taxon>
        <taxon>Pseudomonadota</taxon>
        <taxon>Betaproteobacteria</taxon>
        <taxon>Burkholderiales</taxon>
        <taxon>Burkholderiaceae</taxon>
        <taxon>Cupriavidus</taxon>
    </lineage>
</organism>
<dbReference type="Gene3D" id="3.30.70.100">
    <property type="match status" value="1"/>
</dbReference>
<dbReference type="NCBIfam" id="TIGR02118">
    <property type="entry name" value="EthD family reductase"/>
    <property type="match status" value="1"/>
</dbReference>
<dbReference type="GO" id="GO:0016491">
    <property type="term" value="F:oxidoreductase activity"/>
    <property type="evidence" value="ECO:0007669"/>
    <property type="project" value="InterPro"/>
</dbReference>
<dbReference type="PANTHER" id="PTHR40260">
    <property type="entry name" value="BLR8190 PROTEIN"/>
    <property type="match status" value="1"/>
</dbReference>
<dbReference type="AlphaFoldDB" id="A0A0C4Y7M9"/>
<gene>
    <name evidence="2" type="ORF">RR42_m4089</name>
</gene>
<dbReference type="PANTHER" id="PTHR40260:SF2">
    <property type="entry name" value="BLR8190 PROTEIN"/>
    <property type="match status" value="1"/>
</dbReference>
<sequence>MIKISFLYPHSKGGKFDMDYYLQRHMPRAIALFGAHPGYRGVAVERGLGAGAPGSDPAFTVMCHFLFESVPDFVAAAKAAGNELQLDIPNYTDAVPVVQISEVLTIG</sequence>
<evidence type="ECO:0000313" key="2">
    <source>
        <dbReference type="EMBL" id="AJG21437.1"/>
    </source>
</evidence>
<keyword evidence="3" id="KW-1185">Reference proteome</keyword>
<dbReference type="OrthoDB" id="5343971at2"/>
<reference evidence="2 3" key="1">
    <citation type="journal article" date="2015" name="Genome Announc.">
        <title>Complete Genome Sequence of Cupriavidus basilensis 4G11, Isolated from the Oak Ridge Field Research Center Site.</title>
        <authorList>
            <person name="Ray J."/>
            <person name="Waters R.J."/>
            <person name="Skerker J.M."/>
            <person name="Kuehl J.V."/>
            <person name="Price M.N."/>
            <person name="Huang J."/>
            <person name="Chakraborty R."/>
            <person name="Arkin A.P."/>
            <person name="Deutschbauer A."/>
        </authorList>
    </citation>
    <scope>NUCLEOTIDE SEQUENCE [LARGE SCALE GENOMIC DNA]</scope>
    <source>
        <strain evidence="2">4G11</strain>
    </source>
</reference>
<feature type="domain" description="EthD" evidence="1">
    <location>
        <begin position="18"/>
        <end position="93"/>
    </location>
</feature>